<feature type="transmembrane region" description="Helical" evidence="9">
    <location>
        <begin position="22"/>
        <end position="44"/>
    </location>
</feature>
<feature type="transmembrane region" description="Helical" evidence="9">
    <location>
        <begin position="110"/>
        <end position="135"/>
    </location>
</feature>
<keyword evidence="3" id="KW-1003">Cell membrane</keyword>
<keyword evidence="4" id="KW-0997">Cell inner membrane</keyword>
<comment type="caution">
    <text evidence="10">The sequence shown here is derived from an EMBL/GenBank/DDBJ whole genome shotgun (WGS) entry which is preliminary data.</text>
</comment>
<feature type="transmembrane region" description="Helical" evidence="9">
    <location>
        <begin position="233"/>
        <end position="256"/>
    </location>
</feature>
<protein>
    <recommendedName>
        <fullName evidence="8">Autoinducer 2 import system permease protein LsrD</fullName>
    </recommendedName>
</protein>
<evidence type="ECO:0000256" key="2">
    <source>
        <dbReference type="ARBA" id="ARBA00022448"/>
    </source>
</evidence>
<dbReference type="PANTHER" id="PTHR32196">
    <property type="entry name" value="ABC TRANSPORTER PERMEASE PROTEIN YPHD-RELATED-RELATED"/>
    <property type="match status" value="1"/>
</dbReference>
<evidence type="ECO:0000313" key="11">
    <source>
        <dbReference type="Proteomes" id="UP001589750"/>
    </source>
</evidence>
<evidence type="ECO:0000256" key="7">
    <source>
        <dbReference type="ARBA" id="ARBA00023136"/>
    </source>
</evidence>
<sequence>MSTDTIERAVDQRTYASYARPLLWRVIATREFAVLALLVAVFLYSRSSIEGFDGPLTLYFLFGRSLPIMLLALPMTLVIITGEIDLSVASTMALTGAVLGIAFTEWDLPFVMAMVVAVGVGLACGLLNGILIAYVRLPSLAVTIGTLALFRGLAEGFLGTDTIKGFPEKWTDLAKQATSEGGSYPIVLIPFVVLAVAFGLLLHFSSFGRGVYEIGLNDEAARFTGVDIARTKLVLFMLTGAVAGLAGVYQALYAGVIRSDSAIHLELQVIAAVLLGGVSIFGGRGTLPGVIAGVLLIAVLNSAMRLDGVRDDVTDIIIGCLLVASVIAPTLLTWVSGLARGRVRRTTDHPSTATAPPTPSK</sequence>
<feature type="transmembrane region" description="Helical" evidence="9">
    <location>
        <begin position="316"/>
        <end position="335"/>
    </location>
</feature>
<dbReference type="RefSeq" id="WP_140011228.1">
    <property type="nucleotide sequence ID" value="NZ_JBHMDG010000011.1"/>
</dbReference>
<dbReference type="PANTHER" id="PTHR32196:SF71">
    <property type="entry name" value="AUTOINDUCER 2 IMPORT SYSTEM PERMEASE PROTEIN LSRD"/>
    <property type="match status" value="1"/>
</dbReference>
<dbReference type="InterPro" id="IPR001851">
    <property type="entry name" value="ABC_transp_permease"/>
</dbReference>
<evidence type="ECO:0000256" key="8">
    <source>
        <dbReference type="ARBA" id="ARBA00039381"/>
    </source>
</evidence>
<evidence type="ECO:0000256" key="4">
    <source>
        <dbReference type="ARBA" id="ARBA00022519"/>
    </source>
</evidence>
<accession>A0ABV5K8J4</accession>
<feature type="transmembrane region" description="Helical" evidence="9">
    <location>
        <begin position="186"/>
        <end position="212"/>
    </location>
</feature>
<feature type="transmembrane region" description="Helical" evidence="9">
    <location>
        <begin position="262"/>
        <end position="280"/>
    </location>
</feature>
<keyword evidence="5 9" id="KW-0812">Transmembrane</keyword>
<organism evidence="10 11">
    <name type="scientific">Nocardioides plantarum</name>
    <dbReference type="NCBI Taxonomy" id="29299"/>
    <lineage>
        <taxon>Bacteria</taxon>
        <taxon>Bacillati</taxon>
        <taxon>Actinomycetota</taxon>
        <taxon>Actinomycetes</taxon>
        <taxon>Propionibacteriales</taxon>
        <taxon>Nocardioidaceae</taxon>
        <taxon>Nocardioides</taxon>
    </lineage>
</organism>
<evidence type="ECO:0000256" key="9">
    <source>
        <dbReference type="SAM" id="Phobius"/>
    </source>
</evidence>
<keyword evidence="6 9" id="KW-1133">Transmembrane helix</keyword>
<keyword evidence="2" id="KW-0813">Transport</keyword>
<keyword evidence="11" id="KW-1185">Reference proteome</keyword>
<evidence type="ECO:0000256" key="3">
    <source>
        <dbReference type="ARBA" id="ARBA00022475"/>
    </source>
</evidence>
<dbReference type="Proteomes" id="UP001589750">
    <property type="component" value="Unassembled WGS sequence"/>
</dbReference>
<evidence type="ECO:0000256" key="5">
    <source>
        <dbReference type="ARBA" id="ARBA00022692"/>
    </source>
</evidence>
<dbReference type="CDD" id="cd06579">
    <property type="entry name" value="TM_PBP1_transp_AraH_like"/>
    <property type="match status" value="1"/>
</dbReference>
<evidence type="ECO:0000313" key="10">
    <source>
        <dbReference type="EMBL" id="MFB9313068.1"/>
    </source>
</evidence>
<evidence type="ECO:0000256" key="6">
    <source>
        <dbReference type="ARBA" id="ARBA00022989"/>
    </source>
</evidence>
<name>A0ABV5K8J4_9ACTN</name>
<gene>
    <name evidence="10" type="ORF">ACFFRI_08435</name>
</gene>
<dbReference type="EMBL" id="JBHMDG010000011">
    <property type="protein sequence ID" value="MFB9313068.1"/>
    <property type="molecule type" value="Genomic_DNA"/>
</dbReference>
<feature type="transmembrane region" description="Helical" evidence="9">
    <location>
        <begin position="56"/>
        <end position="80"/>
    </location>
</feature>
<evidence type="ECO:0000256" key="1">
    <source>
        <dbReference type="ARBA" id="ARBA00004651"/>
    </source>
</evidence>
<dbReference type="Pfam" id="PF02653">
    <property type="entry name" value="BPD_transp_2"/>
    <property type="match status" value="1"/>
</dbReference>
<comment type="subcellular location">
    <subcellularLocation>
        <location evidence="1">Cell membrane</location>
        <topology evidence="1">Multi-pass membrane protein</topology>
    </subcellularLocation>
</comment>
<proteinExistence type="predicted"/>
<feature type="transmembrane region" description="Helical" evidence="9">
    <location>
        <begin position="287"/>
        <end position="304"/>
    </location>
</feature>
<feature type="transmembrane region" description="Helical" evidence="9">
    <location>
        <begin position="86"/>
        <end position="103"/>
    </location>
</feature>
<reference evidence="10 11" key="1">
    <citation type="submission" date="2024-09" db="EMBL/GenBank/DDBJ databases">
        <authorList>
            <person name="Sun Q."/>
            <person name="Mori K."/>
        </authorList>
    </citation>
    <scope>NUCLEOTIDE SEQUENCE [LARGE SCALE GENOMIC DNA]</scope>
    <source>
        <strain evidence="10 11">JCM 9626</strain>
    </source>
</reference>
<keyword evidence="7 9" id="KW-0472">Membrane</keyword>